<reference evidence="6 7" key="1">
    <citation type="submission" date="2010-07" db="EMBL/GenBank/DDBJ databases">
        <title>The complete genome of Methanosalsum zhilinae DSM 4017.</title>
        <authorList>
            <consortium name="US DOE Joint Genome Institute (JGI-PGF)"/>
            <person name="Lucas S."/>
            <person name="Copeland A."/>
            <person name="Lapidus A."/>
            <person name="Glavina del Rio T."/>
            <person name="Dalin E."/>
            <person name="Tice H."/>
            <person name="Bruce D."/>
            <person name="Goodwin L."/>
            <person name="Pitluck S."/>
            <person name="Kyrpides N."/>
            <person name="Mavromatis K."/>
            <person name="Ovchinnikova G."/>
            <person name="Daligault H."/>
            <person name="Detter J.C."/>
            <person name="Han C."/>
            <person name="Tapia R."/>
            <person name="Larimer F."/>
            <person name="Land M."/>
            <person name="Hauser L."/>
            <person name="Markowitz V."/>
            <person name="Cheng J.-F."/>
            <person name="Hugenholtz P."/>
            <person name="Woyke T."/>
            <person name="Wu D."/>
            <person name="Spring S."/>
            <person name="Schueler E."/>
            <person name="Brambilla E."/>
            <person name="Klenk H.-P."/>
            <person name="Eisen J.A."/>
        </authorList>
    </citation>
    <scope>NUCLEOTIDE SEQUENCE [LARGE SCALE GENOMIC DNA]</scope>
    <source>
        <strain evidence="7">DSM 4017 / NBRC 107636 / OCM 62 / WeN5</strain>
    </source>
</reference>
<dbReference type="HOGENOM" id="CLU_009273_4_5_2"/>
<evidence type="ECO:0000313" key="6">
    <source>
        <dbReference type="EMBL" id="AEH61824.1"/>
    </source>
</evidence>
<dbReference type="CDD" id="cd21109">
    <property type="entry name" value="SPASM"/>
    <property type="match status" value="1"/>
</dbReference>
<evidence type="ECO:0000259" key="5">
    <source>
        <dbReference type="PROSITE" id="PS51918"/>
    </source>
</evidence>
<keyword evidence="4" id="KW-0411">Iron-sulfur</keyword>
<gene>
    <name evidence="6" type="ordered locus">Mzhil_1991</name>
</gene>
<dbReference type="InterPro" id="IPR007197">
    <property type="entry name" value="rSAM"/>
</dbReference>
<evidence type="ECO:0000256" key="4">
    <source>
        <dbReference type="ARBA" id="ARBA00023014"/>
    </source>
</evidence>
<dbReference type="EMBL" id="CP002101">
    <property type="protein sequence ID" value="AEH61824.1"/>
    <property type="molecule type" value="Genomic_DNA"/>
</dbReference>
<accession>F7XKV7</accession>
<dbReference type="OrthoDB" id="5620at2157"/>
<keyword evidence="3" id="KW-0408">Iron</keyword>
<dbReference type="KEGG" id="mzh:Mzhil_1991"/>
<dbReference type="SFLD" id="SFLDS00029">
    <property type="entry name" value="Radical_SAM"/>
    <property type="match status" value="1"/>
</dbReference>
<evidence type="ECO:0000256" key="2">
    <source>
        <dbReference type="ARBA" id="ARBA00022723"/>
    </source>
</evidence>
<dbReference type="SFLD" id="SFLDG01067">
    <property type="entry name" value="SPASM/twitch_domain_containing"/>
    <property type="match status" value="1"/>
</dbReference>
<dbReference type="AlphaFoldDB" id="F7XKV7"/>
<sequence length="324" mass="38050">MVQSSPLFYLKTLWQLHIRKRPVVLSHGINSSCNLRCSFCDYWMEERDEMSTEEIFDLLREARSFGILFYNAWTTEPLLREDLPEILEYAHQLGMITSLITNGKLLEERIDDLEHLDYLSVSVDGIRTHKQIRGLDFAAILPGIVKARDKFHKKILINCVISNKNLTDIEDLVKLVQDLNLKISFEPVHEFKSIDKKTWEEFGIDNRQEYEKIVDRLIEMKKEGYPIINSITYLSMVKNLDLNYRCHASDIILNVTSDGEVEHCRVRKKSIGNIREGITNIWDRSDNTRKHLTSSCEGCLFFGYVENSLLYEFRPEVIKNYEWM</sequence>
<evidence type="ECO:0000256" key="1">
    <source>
        <dbReference type="ARBA" id="ARBA00022691"/>
    </source>
</evidence>
<keyword evidence="1" id="KW-0949">S-adenosyl-L-methionine</keyword>
<evidence type="ECO:0000256" key="3">
    <source>
        <dbReference type="ARBA" id="ARBA00023004"/>
    </source>
</evidence>
<dbReference type="PIRSF" id="PIRSF037420">
    <property type="entry name" value="PQQ_syn_pqqE"/>
    <property type="match status" value="1"/>
</dbReference>
<name>F7XKV7_METZD</name>
<dbReference type="PANTHER" id="PTHR43524">
    <property type="entry name" value="RADICAL SAM SUPERFAMILY PROTEIN"/>
    <property type="match status" value="1"/>
</dbReference>
<organism evidence="6 7">
    <name type="scientific">Methanosalsum zhilinae (strain DSM 4017 / NBRC 107636 / OCM 62 / WeN5)</name>
    <name type="common">Methanohalophilus zhilinae</name>
    <dbReference type="NCBI Taxonomy" id="679901"/>
    <lineage>
        <taxon>Archaea</taxon>
        <taxon>Methanobacteriati</taxon>
        <taxon>Methanobacteriota</taxon>
        <taxon>Stenosarchaea group</taxon>
        <taxon>Methanomicrobia</taxon>
        <taxon>Methanosarcinales</taxon>
        <taxon>Methanosarcinaceae</taxon>
        <taxon>Methanosalsum</taxon>
    </lineage>
</organism>
<dbReference type="GO" id="GO:0046872">
    <property type="term" value="F:metal ion binding"/>
    <property type="evidence" value="ECO:0007669"/>
    <property type="project" value="UniProtKB-KW"/>
</dbReference>
<dbReference type="Proteomes" id="UP000006622">
    <property type="component" value="Chromosome"/>
</dbReference>
<dbReference type="GO" id="GO:0003824">
    <property type="term" value="F:catalytic activity"/>
    <property type="evidence" value="ECO:0007669"/>
    <property type="project" value="InterPro"/>
</dbReference>
<protein>
    <submittedName>
        <fullName evidence="6">Radical SAM domain protein</fullName>
    </submittedName>
</protein>
<dbReference type="Pfam" id="PF13186">
    <property type="entry name" value="SPASM"/>
    <property type="match status" value="1"/>
</dbReference>
<dbReference type="SUPFAM" id="SSF102114">
    <property type="entry name" value="Radical SAM enzymes"/>
    <property type="match status" value="1"/>
</dbReference>
<proteinExistence type="predicted"/>
<feature type="domain" description="Radical SAM core" evidence="5">
    <location>
        <begin position="19"/>
        <end position="223"/>
    </location>
</feature>
<dbReference type="InterPro" id="IPR023885">
    <property type="entry name" value="4Fe4S-binding_SPASM_dom"/>
</dbReference>
<dbReference type="Gene3D" id="3.20.20.70">
    <property type="entry name" value="Aldolase class I"/>
    <property type="match status" value="1"/>
</dbReference>
<dbReference type="GO" id="GO:0051536">
    <property type="term" value="F:iron-sulfur cluster binding"/>
    <property type="evidence" value="ECO:0007669"/>
    <property type="project" value="UniProtKB-KW"/>
</dbReference>
<dbReference type="InterPro" id="IPR058240">
    <property type="entry name" value="rSAM_sf"/>
</dbReference>
<dbReference type="InterPro" id="IPR017200">
    <property type="entry name" value="PqqE-like"/>
</dbReference>
<keyword evidence="7" id="KW-1185">Reference proteome</keyword>
<dbReference type="PROSITE" id="PS51918">
    <property type="entry name" value="RADICAL_SAM"/>
    <property type="match status" value="1"/>
</dbReference>
<evidence type="ECO:0000313" key="7">
    <source>
        <dbReference type="Proteomes" id="UP000006622"/>
    </source>
</evidence>
<dbReference type="InterPro" id="IPR013785">
    <property type="entry name" value="Aldolase_TIM"/>
</dbReference>
<keyword evidence="2" id="KW-0479">Metal-binding</keyword>
<dbReference type="CDD" id="cd01335">
    <property type="entry name" value="Radical_SAM"/>
    <property type="match status" value="1"/>
</dbReference>
<dbReference type="PANTHER" id="PTHR43524:SF1">
    <property type="entry name" value="RADICAL SAM SUPERFAMILY PROTEIN"/>
    <property type="match status" value="1"/>
</dbReference>
<dbReference type="Pfam" id="PF04055">
    <property type="entry name" value="Radical_SAM"/>
    <property type="match status" value="1"/>
</dbReference>
<dbReference type="STRING" id="679901.Mzhil_1991"/>